<gene>
    <name evidence="1" type="ORF">MAY91_17385</name>
</gene>
<keyword evidence="2" id="KW-1185">Reference proteome</keyword>
<dbReference type="EMBL" id="CP092014">
    <property type="protein sequence ID" value="WFN96457.1"/>
    <property type="molecule type" value="Genomic_DNA"/>
</dbReference>
<name>A0ABY8GGM3_EDWIC</name>
<dbReference type="Proteomes" id="UP001222680">
    <property type="component" value="Chromosome"/>
</dbReference>
<evidence type="ECO:0000313" key="1">
    <source>
        <dbReference type="EMBL" id="WFN96457.1"/>
    </source>
</evidence>
<evidence type="ECO:0000313" key="2">
    <source>
        <dbReference type="Proteomes" id="UP001222680"/>
    </source>
</evidence>
<sequence length="52" mass="5830">MEKKAYLVLLGFEHPNSGHWQKAGTVVEMSESEATQLVLSGYLIARPVTKRK</sequence>
<dbReference type="RefSeq" id="WP_158002378.1">
    <property type="nucleotide sequence ID" value="NZ_CM125427.1"/>
</dbReference>
<dbReference type="GeneID" id="69539216"/>
<reference evidence="1 2" key="1">
    <citation type="submission" date="2022-02" db="EMBL/GenBank/DDBJ databases">
        <title>Phenotypic, genotypic and serological characterization of Edwardsiella ictaluri from catfish and ornamental fish species.</title>
        <authorList>
            <person name="Rose D."/>
            <person name="Tekedar H.C."/>
            <person name="Waldbieser G.C."/>
            <person name="Aarattuthodi S."/>
            <person name="Griffin M.J."/>
        </authorList>
    </citation>
    <scope>NUCLEOTIDE SEQUENCE [LARGE SCALE GENOMIC DNA]</scope>
    <source>
        <strain evidence="1 2">13 TAL-140 K3</strain>
    </source>
</reference>
<proteinExistence type="predicted"/>
<organism evidence="1 2">
    <name type="scientific">Edwardsiella ictaluri</name>
    <dbReference type="NCBI Taxonomy" id="67780"/>
    <lineage>
        <taxon>Bacteria</taxon>
        <taxon>Pseudomonadati</taxon>
        <taxon>Pseudomonadota</taxon>
        <taxon>Gammaproteobacteria</taxon>
        <taxon>Enterobacterales</taxon>
        <taxon>Hafniaceae</taxon>
        <taxon>Edwardsiella</taxon>
    </lineage>
</organism>
<accession>A0ABY8GGM3</accession>
<protein>
    <submittedName>
        <fullName evidence="1">Uncharacterized protein</fullName>
    </submittedName>
</protein>